<dbReference type="InterPro" id="IPR006680">
    <property type="entry name" value="Amidohydro-rel"/>
</dbReference>
<keyword evidence="11" id="KW-1185">Reference proteome</keyword>
<evidence type="ECO:0000256" key="2">
    <source>
        <dbReference type="ARBA" id="ARBA00022723"/>
    </source>
</evidence>
<protein>
    <recommendedName>
        <fullName evidence="7">6-methylsalicylate decarboxylase</fullName>
        <ecNumber evidence="7">4.1.1.52</ecNumber>
    </recommendedName>
</protein>
<dbReference type="PANTHER" id="PTHR21240">
    <property type="entry name" value="2-AMINO-3-CARBOXYLMUCONATE-6-SEMIALDEHYDE DECARBOXYLASE"/>
    <property type="match status" value="1"/>
</dbReference>
<dbReference type="SUPFAM" id="SSF51556">
    <property type="entry name" value="Metallo-dependent hydrolases"/>
    <property type="match status" value="1"/>
</dbReference>
<proteinExistence type="inferred from homology"/>
<evidence type="ECO:0000259" key="9">
    <source>
        <dbReference type="Pfam" id="PF04909"/>
    </source>
</evidence>
<keyword evidence="3 8" id="KW-0210">Decarboxylase</keyword>
<dbReference type="EC" id="4.1.1.52" evidence="7"/>
<evidence type="ECO:0000313" key="10">
    <source>
        <dbReference type="EMBL" id="KAH9844270.1"/>
    </source>
</evidence>
<comment type="catalytic activity">
    <reaction evidence="6">
        <text>6-methylsalicylate + H(+) = 3-methylphenol + CO2</text>
        <dbReference type="Rhea" id="RHEA:23112"/>
        <dbReference type="ChEBI" id="CHEBI:15378"/>
        <dbReference type="ChEBI" id="CHEBI:16526"/>
        <dbReference type="ChEBI" id="CHEBI:17231"/>
        <dbReference type="ChEBI" id="CHEBI:36658"/>
        <dbReference type="EC" id="4.1.1.52"/>
    </reaction>
    <physiologicalReaction direction="left-to-right" evidence="6">
        <dbReference type="Rhea" id="RHEA:23113"/>
    </physiologicalReaction>
</comment>
<evidence type="ECO:0000313" key="11">
    <source>
        <dbReference type="Proteomes" id="UP000814176"/>
    </source>
</evidence>
<evidence type="ECO:0000256" key="7">
    <source>
        <dbReference type="ARBA" id="ARBA00038889"/>
    </source>
</evidence>
<dbReference type="RefSeq" id="XP_047785080.1">
    <property type="nucleotide sequence ID" value="XM_047918186.1"/>
</dbReference>
<reference evidence="10 11" key="1">
    <citation type="journal article" date="2021" name="Environ. Microbiol.">
        <title>Gene family expansions and transcriptome signatures uncover fungal adaptations to wood decay.</title>
        <authorList>
            <person name="Hage H."/>
            <person name="Miyauchi S."/>
            <person name="Viragh M."/>
            <person name="Drula E."/>
            <person name="Min B."/>
            <person name="Chaduli D."/>
            <person name="Navarro D."/>
            <person name="Favel A."/>
            <person name="Norest M."/>
            <person name="Lesage-Meessen L."/>
            <person name="Balint B."/>
            <person name="Merenyi Z."/>
            <person name="de Eugenio L."/>
            <person name="Morin E."/>
            <person name="Martinez A.T."/>
            <person name="Baldrian P."/>
            <person name="Stursova M."/>
            <person name="Martinez M.J."/>
            <person name="Novotny C."/>
            <person name="Magnuson J.K."/>
            <person name="Spatafora J.W."/>
            <person name="Maurice S."/>
            <person name="Pangilinan J."/>
            <person name="Andreopoulos W."/>
            <person name="LaButti K."/>
            <person name="Hundley H."/>
            <person name="Na H."/>
            <person name="Kuo A."/>
            <person name="Barry K."/>
            <person name="Lipzen A."/>
            <person name="Henrissat B."/>
            <person name="Riley R."/>
            <person name="Ahrendt S."/>
            <person name="Nagy L.G."/>
            <person name="Grigoriev I.V."/>
            <person name="Martin F."/>
            <person name="Rosso M.N."/>
        </authorList>
    </citation>
    <scope>NUCLEOTIDE SEQUENCE [LARGE SCALE GENOMIC DNA]</scope>
    <source>
        <strain evidence="10 11">CIRM-BRFM 1785</strain>
    </source>
</reference>
<keyword evidence="5 8" id="KW-0456">Lyase</keyword>
<feature type="domain" description="Amidohydrolase-related" evidence="9">
    <location>
        <begin position="7"/>
        <end position="317"/>
    </location>
</feature>
<evidence type="ECO:0000256" key="4">
    <source>
        <dbReference type="ARBA" id="ARBA00022833"/>
    </source>
</evidence>
<dbReference type="Pfam" id="PF04909">
    <property type="entry name" value="Amidohydro_2"/>
    <property type="match status" value="1"/>
</dbReference>
<accession>A0ABQ8KZM9</accession>
<evidence type="ECO:0000256" key="6">
    <source>
        <dbReference type="ARBA" id="ARBA00036832"/>
    </source>
</evidence>
<sequence length="328" mass="35363">MARPLRIDVHHHVLPAGSRKSKDLDASVGFRFPAQNVPWTPEVSLCAMDALGIDLAVLSVPTGMPEGPAGPENRRAARELNLMLAKICTDHPGRFGWFAATPVLGDTEGVLAEVAFALDELGADGVGLASSYGQGKDAVYVGDDAFDPVWQELDRRGVAVHLHGTQTPSSTPWPHALLGIPITEVPNETHKGAAHLVVTGKKRRFPNVKIILSHLGGSTLILAPRVAVLSRHMGSALTPEEIMDDFKTFYVDTALAAHESTLGLAKNFLAPDHVLFGTDFPAVSKDMATWYQKNLDGFYKDDPVQFKAVLSENALKLMPTLQKRLSGA</sequence>
<comment type="similarity">
    <text evidence="1">Belongs to the metallo-dependent hydrolases superfamily. ACMSD family.</text>
</comment>
<dbReference type="InterPro" id="IPR032465">
    <property type="entry name" value="ACMSD"/>
</dbReference>
<dbReference type="InterPro" id="IPR032466">
    <property type="entry name" value="Metal_Hydrolase"/>
</dbReference>
<keyword evidence="4" id="KW-0862">Zinc</keyword>
<dbReference type="GeneID" id="71998918"/>
<evidence type="ECO:0000256" key="1">
    <source>
        <dbReference type="ARBA" id="ARBA00005871"/>
    </source>
</evidence>
<dbReference type="CDD" id="cd01292">
    <property type="entry name" value="metallo-dependent_hydrolases"/>
    <property type="match status" value="1"/>
</dbReference>
<evidence type="ECO:0000256" key="5">
    <source>
        <dbReference type="ARBA" id="ARBA00023239"/>
    </source>
</evidence>
<organism evidence="10 11">
    <name type="scientific">Rhodofomes roseus</name>
    <dbReference type="NCBI Taxonomy" id="34475"/>
    <lineage>
        <taxon>Eukaryota</taxon>
        <taxon>Fungi</taxon>
        <taxon>Dikarya</taxon>
        <taxon>Basidiomycota</taxon>
        <taxon>Agaricomycotina</taxon>
        <taxon>Agaricomycetes</taxon>
        <taxon>Polyporales</taxon>
        <taxon>Rhodofomes</taxon>
    </lineage>
</organism>
<keyword evidence="2" id="KW-0479">Metal-binding</keyword>
<name>A0ABQ8KZM9_9APHY</name>
<dbReference type="EMBL" id="JADCUA010000001">
    <property type="protein sequence ID" value="KAH9844270.1"/>
    <property type="molecule type" value="Genomic_DNA"/>
</dbReference>
<dbReference type="Proteomes" id="UP000814176">
    <property type="component" value="Unassembled WGS sequence"/>
</dbReference>
<evidence type="ECO:0000256" key="3">
    <source>
        <dbReference type="ARBA" id="ARBA00022793"/>
    </source>
</evidence>
<gene>
    <name evidence="10" type="ORF">C8Q71DRAFT_38054</name>
</gene>
<dbReference type="PANTHER" id="PTHR21240:SF29">
    <property type="entry name" value="AMIDOHYDROLASE-RELATED DOMAIN-CONTAINING PROTEIN"/>
    <property type="match status" value="1"/>
</dbReference>
<dbReference type="Gene3D" id="3.20.20.140">
    <property type="entry name" value="Metal-dependent hydrolases"/>
    <property type="match status" value="1"/>
</dbReference>
<comment type="caution">
    <text evidence="10">The sequence shown here is derived from an EMBL/GenBank/DDBJ whole genome shotgun (WGS) entry which is preliminary data.</text>
</comment>
<evidence type="ECO:0000256" key="8">
    <source>
        <dbReference type="RuleBase" id="RU366045"/>
    </source>
</evidence>